<evidence type="ECO:0000259" key="1">
    <source>
        <dbReference type="Pfam" id="PF21211"/>
    </source>
</evidence>
<dbReference type="EMBL" id="AE001437">
    <property type="protein sequence ID" value="AAK80156.1"/>
    <property type="molecule type" value="Genomic_DNA"/>
</dbReference>
<keyword evidence="3" id="KW-1185">Reference proteome</keyword>
<dbReference type="Proteomes" id="UP000000814">
    <property type="component" value="Chromosome"/>
</dbReference>
<dbReference type="PATRIC" id="fig|272562.8.peg.2400"/>
<dbReference type="NCBIfam" id="TIGR01686">
    <property type="entry name" value="FkbH"/>
    <property type="match status" value="1"/>
</dbReference>
<dbReference type="RefSeq" id="WP_010965497.1">
    <property type="nucleotide sequence ID" value="NC_003030.1"/>
</dbReference>
<feature type="domain" description="BF1531-like N-terminal" evidence="1">
    <location>
        <begin position="44"/>
        <end position="219"/>
    </location>
</feature>
<dbReference type="SUPFAM" id="SSF56784">
    <property type="entry name" value="HAD-like"/>
    <property type="match status" value="1"/>
</dbReference>
<dbReference type="SUPFAM" id="SSF55729">
    <property type="entry name" value="Acyl-CoA N-acyltransferases (Nat)"/>
    <property type="match status" value="1"/>
</dbReference>
<dbReference type="InterPro" id="IPR010033">
    <property type="entry name" value="HAD_SF_ppase_IIIC"/>
</dbReference>
<dbReference type="eggNOG" id="COG3882">
    <property type="taxonomic scope" value="Bacteria"/>
</dbReference>
<dbReference type="OrthoDB" id="323926at2"/>
<dbReference type="NCBIfam" id="TIGR01681">
    <property type="entry name" value="HAD-SF-IIIC"/>
    <property type="match status" value="1"/>
</dbReference>
<dbReference type="AlphaFoldDB" id="Q97H15"/>
<dbReference type="Gene3D" id="3.40.630.30">
    <property type="match status" value="1"/>
</dbReference>
<accession>Q97H15</accession>
<dbReference type="InterPro" id="IPR036412">
    <property type="entry name" value="HAD-like_sf"/>
</dbReference>
<dbReference type="InterPro" id="IPR023214">
    <property type="entry name" value="HAD_sf"/>
</dbReference>
<dbReference type="KEGG" id="cac:CA_C2199"/>
<dbReference type="InterPro" id="IPR016181">
    <property type="entry name" value="Acyl_CoA_acyltransferase"/>
</dbReference>
<organism evidence="2 3">
    <name type="scientific">Clostridium acetobutylicum (strain ATCC 824 / DSM 792 / JCM 1419 / IAM 19013 / LMG 5710 / NBRC 13948 / NRRL B-527 / VKM B-1787 / 2291 / W)</name>
    <dbReference type="NCBI Taxonomy" id="272562"/>
    <lineage>
        <taxon>Bacteria</taxon>
        <taxon>Bacillati</taxon>
        <taxon>Bacillota</taxon>
        <taxon>Clostridia</taxon>
        <taxon>Eubacteriales</taxon>
        <taxon>Clostridiaceae</taxon>
        <taxon>Clostridium</taxon>
    </lineage>
</organism>
<dbReference type="InterPro" id="IPR010037">
    <property type="entry name" value="FkbH_domain"/>
</dbReference>
<reference evidence="2 3" key="1">
    <citation type="journal article" date="2001" name="J. Bacteriol.">
        <title>Genome sequence and comparative analysis of the solvent-producing bacterium Clostridium acetobutylicum.</title>
        <authorList>
            <person name="Nolling J."/>
            <person name="Breton G."/>
            <person name="Omelchenko M.V."/>
            <person name="Makarova K.S."/>
            <person name="Zeng Q."/>
            <person name="Gibson R."/>
            <person name="Lee H.M."/>
            <person name="Dubois J."/>
            <person name="Qiu D."/>
            <person name="Hitti J."/>
            <person name="Wolf Y.I."/>
            <person name="Tatusov R.L."/>
            <person name="Sabathe F."/>
            <person name="Doucette-Stamm L."/>
            <person name="Soucaille P."/>
            <person name="Daly M.J."/>
            <person name="Bennett G.N."/>
            <person name="Koonin E.V."/>
            <person name="Smith D.R."/>
        </authorList>
    </citation>
    <scope>NUCLEOTIDE SEQUENCE [LARGE SCALE GENOMIC DNA]</scope>
    <source>
        <strain evidence="3">ATCC 824 / DSM 792 / JCM 1419 / LMG 5710 / VKM B-1787</strain>
    </source>
</reference>
<dbReference type="InterPro" id="IPR035679">
    <property type="entry name" value="MDP-1_euk"/>
</dbReference>
<proteinExistence type="predicted"/>
<dbReference type="InterPro" id="IPR036514">
    <property type="entry name" value="SGNH_hydro_sf"/>
</dbReference>
<evidence type="ECO:0000313" key="2">
    <source>
        <dbReference type="EMBL" id="AAK80156.1"/>
    </source>
</evidence>
<dbReference type="GeneID" id="44998678"/>
<gene>
    <name evidence="2" type="ordered locus">CA_C2199</name>
</gene>
<dbReference type="HOGENOM" id="CLU_018095_1_1_9"/>
<dbReference type="Pfam" id="PF21211">
    <property type="entry name" value="FkbH_N"/>
    <property type="match status" value="1"/>
</dbReference>
<dbReference type="DNASU" id="1118382"/>
<dbReference type="PIR" id="A97171">
    <property type="entry name" value="A97171"/>
</dbReference>
<dbReference type="STRING" id="272562.CA_C2199"/>
<dbReference type="Gene3D" id="3.40.50.1000">
    <property type="entry name" value="HAD superfamily/HAD-like"/>
    <property type="match status" value="1"/>
</dbReference>
<dbReference type="CDD" id="cd07501">
    <property type="entry name" value="HAD_MDP-1_like"/>
    <property type="match status" value="1"/>
</dbReference>
<dbReference type="InterPro" id="IPR049369">
    <property type="entry name" value="BF1531-like_N"/>
</dbReference>
<protein>
    <submittedName>
        <fullName evidence="2">Uncharacterized protein, homolog of Cj1302 C.jejuni</fullName>
    </submittedName>
</protein>
<sequence>MTTSEYIKEYRKIKNDSYSKTIKIAYLPGSTLRGVKETLGVMCAYMGIKAHTYMSEYNQYSQQILDYSSDLYKSNPDVVIIAVDLETAIGDDYFKGFTMGSEERIKLKDKILKEFKLLINTIRKNLNCSVIVHNFEVPFYSPMGILENKQEFGFSEMVETINLELRNQFKNVDRVYIFDYDKFLSRIGKGIERDYKMYYLGDMKLDMKYVPELCREYMNYVKPIMSSIKKCLVLDLDGTLWGGVVGEDGIEGIKLGPTGSGKPFYEFQKYIKSLFKKGVILAVNSKNNYDDAMEVIRKHPYMVLREEDFADFEINWQDKASNMRAIAKKLNIGIDSMVFMDDDKLNCEIVRESFKGEVKVVNMPSDPSLYLKTIMDISDEFNVLYLTDEDKKKGLMYAQNRKREELKEEINSIDEYLKALNIRAEVKIDDEFNISRVAQLTQKTNQFNLTTKRYFENDIENFMRDENCLVLSISVKDKFGDNGICGVGIIKKENNIWDIDTLLLSCRVMGRKIEYAIMNYIESKALNEGINTIRASYVPTKKNIPVKDLYESMGFKCIKEENGTKFYEKTAGNQVDKPEFIDIV</sequence>
<name>Q97H15_CLOAB</name>
<dbReference type="Gene3D" id="3.40.50.1110">
    <property type="entry name" value="SGNH hydrolase"/>
    <property type="match status" value="1"/>
</dbReference>
<dbReference type="SMR" id="Q97H15"/>
<evidence type="ECO:0000313" key="3">
    <source>
        <dbReference type="Proteomes" id="UP000000814"/>
    </source>
</evidence>